<proteinExistence type="inferred from homology"/>
<dbReference type="GO" id="GO:0008658">
    <property type="term" value="F:penicillin binding"/>
    <property type="evidence" value="ECO:0007669"/>
    <property type="project" value="InterPro"/>
</dbReference>
<dbReference type="GO" id="GO:0005886">
    <property type="term" value="C:plasma membrane"/>
    <property type="evidence" value="ECO:0007669"/>
    <property type="project" value="TreeGrafter"/>
</dbReference>
<dbReference type="RefSeq" id="WP_099579547.1">
    <property type="nucleotide sequence ID" value="NZ_MJBI02000002.1"/>
</dbReference>
<dbReference type="Pfam" id="PF03717">
    <property type="entry name" value="PBP_dimer"/>
    <property type="match status" value="1"/>
</dbReference>
<evidence type="ECO:0000256" key="3">
    <source>
        <dbReference type="ARBA" id="ARBA00023136"/>
    </source>
</evidence>
<dbReference type="SUPFAM" id="SSF56519">
    <property type="entry name" value="Penicillin binding protein dimerisation domain"/>
    <property type="match status" value="1"/>
</dbReference>
<reference evidence="7 8" key="1">
    <citation type="journal article" date="2018" name="Front. Microbiol.">
        <title>Description and Comparative Genomics of Macrococcus caseolyticus subsp. hominis subsp. nov., Macrococcus goetzii sp. nov., Macrococcus epidermidis sp. nov., and Macrococcus bohemicus sp. nov., Novel Macrococci From Human Clinical Material With Virulence Potential and Suspected Uptake of Foreign DNA by Natural Transformation.</title>
        <authorList>
            <person name="Maslanova I."/>
            <person name="Wertheimer Z."/>
            <person name="Sedlacek I."/>
            <person name="Svec P."/>
            <person name="Indrakova A."/>
            <person name="Kovarovic V."/>
            <person name="Schumann P."/>
            <person name="Sproer C."/>
            <person name="Kralova S."/>
            <person name="Sedo O."/>
            <person name="Kristofova L."/>
            <person name="Vrbovska V."/>
            <person name="Fuzik T."/>
            <person name="Petras P."/>
            <person name="Zdrahal Z."/>
            <person name="Ruzickova V."/>
            <person name="Doskar J."/>
            <person name="Pantucek R."/>
        </authorList>
    </citation>
    <scope>NUCLEOTIDE SEQUENCE [LARGE SCALE GENOMIC DNA]</scope>
    <source>
        <strain evidence="7 8">CCM 4927</strain>
    </source>
</reference>
<protein>
    <submittedName>
        <fullName evidence="7">PBP2a family beta-lactam-resistant peptidoglycan transpeptidase MecB</fullName>
    </submittedName>
</protein>
<dbReference type="Gene3D" id="3.90.1310.10">
    <property type="entry name" value="Penicillin-binding protein 2a (Domain 2)"/>
    <property type="match status" value="1"/>
</dbReference>
<dbReference type="Proteomes" id="UP000229523">
    <property type="component" value="Unassembled WGS sequence"/>
</dbReference>
<evidence type="ECO:0000259" key="5">
    <source>
        <dbReference type="Pfam" id="PF03717"/>
    </source>
</evidence>
<dbReference type="InterPro" id="IPR050515">
    <property type="entry name" value="Beta-lactam/transpept"/>
</dbReference>
<evidence type="ECO:0000313" key="7">
    <source>
        <dbReference type="EMBL" id="RAI81023.1"/>
    </source>
</evidence>
<feature type="domain" description="NTF2-like N-terminal transpeptidase" evidence="6">
    <location>
        <begin position="26"/>
        <end position="137"/>
    </location>
</feature>
<dbReference type="InterPro" id="IPR032710">
    <property type="entry name" value="NTF2-like_dom_sf"/>
</dbReference>
<feature type="domain" description="Penicillin-binding protein transpeptidase" evidence="4">
    <location>
        <begin position="345"/>
        <end position="660"/>
    </location>
</feature>
<evidence type="ECO:0000259" key="6">
    <source>
        <dbReference type="Pfam" id="PF05223"/>
    </source>
</evidence>
<evidence type="ECO:0000256" key="1">
    <source>
        <dbReference type="ARBA" id="ARBA00004370"/>
    </source>
</evidence>
<dbReference type="SUPFAM" id="SSF56601">
    <property type="entry name" value="beta-lactamase/transpeptidase-like"/>
    <property type="match status" value="1"/>
</dbReference>
<dbReference type="PANTHER" id="PTHR30627">
    <property type="entry name" value="PEPTIDOGLYCAN D,D-TRANSPEPTIDASE"/>
    <property type="match status" value="1"/>
</dbReference>
<dbReference type="InterPro" id="IPR012338">
    <property type="entry name" value="Beta-lactam/transpept-like"/>
</dbReference>
<dbReference type="Pfam" id="PF05223">
    <property type="entry name" value="MecA_N"/>
    <property type="match status" value="1"/>
</dbReference>
<evidence type="ECO:0000256" key="2">
    <source>
        <dbReference type="ARBA" id="ARBA00007171"/>
    </source>
</evidence>
<dbReference type="GO" id="GO:0071972">
    <property type="term" value="F:peptidoglycan L,D-transpeptidase activity"/>
    <property type="evidence" value="ECO:0007669"/>
    <property type="project" value="TreeGrafter"/>
</dbReference>
<dbReference type="GO" id="GO:0046677">
    <property type="term" value="P:response to antibiotic"/>
    <property type="evidence" value="ECO:0007669"/>
    <property type="project" value="InterPro"/>
</dbReference>
<dbReference type="PANTHER" id="PTHR30627:SF25">
    <property type="entry name" value="PENICILLIN-BINDING PROTEIN 3"/>
    <property type="match status" value="1"/>
</dbReference>
<dbReference type="AlphaFoldDB" id="A0A395GBQ4"/>
<keyword evidence="8" id="KW-1185">Reference proteome</keyword>
<dbReference type="InterPro" id="IPR036138">
    <property type="entry name" value="PBP_dimer_sf"/>
</dbReference>
<gene>
    <name evidence="7" type="ORF">BFS35_005485</name>
</gene>
<dbReference type="NCBIfam" id="NF000237">
    <property type="entry name" value="MECA_PBP2A"/>
    <property type="match status" value="1"/>
</dbReference>
<feature type="domain" description="Penicillin-binding protein dimerisation" evidence="5">
    <location>
        <begin position="148"/>
        <end position="302"/>
    </location>
</feature>
<keyword evidence="3" id="KW-0472">Membrane</keyword>
<dbReference type="InterPro" id="IPR007887">
    <property type="entry name" value="MecA_N"/>
</dbReference>
<dbReference type="Gene3D" id="3.40.710.10">
    <property type="entry name" value="DD-peptidase/beta-lactamase superfamily"/>
    <property type="match status" value="1"/>
</dbReference>
<dbReference type="InterPro" id="IPR005311">
    <property type="entry name" value="PBP_dimer"/>
</dbReference>
<organism evidence="7 8">
    <name type="scientific">Macrococcoides goetzii</name>
    <dbReference type="NCBI Taxonomy" id="1891097"/>
    <lineage>
        <taxon>Bacteria</taxon>
        <taxon>Bacillati</taxon>
        <taxon>Bacillota</taxon>
        <taxon>Bacilli</taxon>
        <taxon>Bacillales</taxon>
        <taxon>Staphylococcaceae</taxon>
        <taxon>Macrococcoides</taxon>
    </lineage>
</organism>
<accession>A0A395GBQ4</accession>
<dbReference type="EMBL" id="MJBI02000002">
    <property type="protein sequence ID" value="RAI81023.1"/>
    <property type="molecule type" value="Genomic_DNA"/>
</dbReference>
<dbReference type="NCBIfam" id="NF000406">
    <property type="entry name" value="MECB_PBP"/>
    <property type="match status" value="1"/>
</dbReference>
<dbReference type="InterPro" id="IPR001460">
    <property type="entry name" value="PCN-bd_Tpept"/>
</dbReference>
<comment type="subcellular location">
    <subcellularLocation>
        <location evidence="1">Membrane</location>
    </subcellularLocation>
</comment>
<dbReference type="Gene3D" id="3.30.1390.30">
    <property type="entry name" value="Penicillin-binding protein 2a, domain 3"/>
    <property type="match status" value="1"/>
</dbReference>
<comment type="caution">
    <text evidence="7">The sequence shown here is derived from an EMBL/GenBank/DDBJ whole genome shotgun (WGS) entry which is preliminary data.</text>
</comment>
<comment type="similarity">
    <text evidence="2">Belongs to the transpeptidase family.</text>
</comment>
<evidence type="ECO:0000259" key="4">
    <source>
        <dbReference type="Pfam" id="PF00905"/>
    </source>
</evidence>
<evidence type="ECO:0000313" key="8">
    <source>
        <dbReference type="Proteomes" id="UP000229523"/>
    </source>
</evidence>
<sequence length="675" mass="76718">MKNKALAILITCIFLLIAYNFVKKDEVDKIFDAIELRDSDYLNEHATFLSKSLYDKDQRYKRMDKIDASLGIKEVKVSNVRLVQKKKNQRQYSAKLNFRTKFGNFSREGNYSFEKDEITKKWLLDWSPEVIIPGLTDRNQISIETLESFRGKILDRNGIDLAKDGIHYEVGIDIKNLNKKNKKNISKLLSISESTLNKKLKQTWVKEGVFVPLKSYIELDDELKLGIQKYHLTVNQTKGRVYPLREATVHLLGYVGEINAEELKNKKFKDYDEHSIVGKSGIELQYDKQLQNEDGYKVIITSDDALNNDEDVLLEKKPKNGQDIILTIDSKVQRSIYGHLKEDNGSGVAMNPKTGELLALVSYPAYDPYEFMFGISDENYKKIVNDKKEPLLNKFQTTSSPGSTQKLITSIIGLNNGTIDASTSYNIVTKGWQRNSSWGGYEVTRFEEVNGDIDLGKAIAHSDNIFFARATLDMGSEKFIKGMKALDIGKNIPSDYYFQKGQIANPESLKNNFKNEILLADSGYGQGEILISPVQILSIYSALINEGKMMKPKLFETTKEDIWKNHIISKDDLDILTRSMRKVVTGTHRLDTERNYAQFAGKTGTAELKTSREEGLGAQIGWFVGYDQNNPNMMLGISVKNVENKGMSSYNAQKFAAVMDDLYMEGQIKYDPNVK</sequence>
<dbReference type="Gene3D" id="3.10.450.100">
    <property type="entry name" value="NTF2-like, domain 1"/>
    <property type="match status" value="1"/>
</dbReference>
<dbReference type="Pfam" id="PF00905">
    <property type="entry name" value="Transpeptidase"/>
    <property type="match status" value="1"/>
</dbReference>
<dbReference type="GO" id="GO:0071555">
    <property type="term" value="P:cell wall organization"/>
    <property type="evidence" value="ECO:0007669"/>
    <property type="project" value="TreeGrafter"/>
</dbReference>
<name>A0A395GBQ4_9STAP</name>
<dbReference type="SUPFAM" id="SSF54427">
    <property type="entry name" value="NTF2-like"/>
    <property type="match status" value="1"/>
</dbReference>